<proteinExistence type="predicted"/>
<name>A0A5B7ZYA7_9BACT</name>
<dbReference type="RefSeq" id="WP_139515176.1">
    <property type="nucleotide sequence ID" value="NZ_CP040896.1"/>
</dbReference>
<protein>
    <submittedName>
        <fullName evidence="1">Uncharacterized protein</fullName>
    </submittedName>
</protein>
<sequence>MSPPVSSDWLTAVPPADCTDVPAPLQELAASLATSSASRRSAVLWLAPPAYTAGPQWATQCLGLLPRHLGREVVATCEAQKTQRVPAAASALLRHILAVHPAAGHAGTWLWGLDALLARLPAPERCSLWDALFNLRQHPPLLLALPHTYREFGPAEPDRWLSADPCRGLVL</sequence>
<dbReference type="Proteomes" id="UP000305398">
    <property type="component" value="Chromosome"/>
</dbReference>
<evidence type="ECO:0000313" key="1">
    <source>
        <dbReference type="EMBL" id="QDA59998.1"/>
    </source>
</evidence>
<evidence type="ECO:0000313" key="2">
    <source>
        <dbReference type="Proteomes" id="UP000305398"/>
    </source>
</evidence>
<gene>
    <name evidence="1" type="ORF">FHG12_07680</name>
</gene>
<dbReference type="OrthoDB" id="9851353at2"/>
<dbReference type="EMBL" id="CP040896">
    <property type="protein sequence ID" value="QDA59998.1"/>
    <property type="molecule type" value="Genomic_DNA"/>
</dbReference>
<keyword evidence="2" id="KW-1185">Reference proteome</keyword>
<accession>A0A5B7ZYA7</accession>
<organism evidence="1 2">
    <name type="scientific">Hymenobacter jejuensis</name>
    <dbReference type="NCBI Taxonomy" id="2502781"/>
    <lineage>
        <taxon>Bacteria</taxon>
        <taxon>Pseudomonadati</taxon>
        <taxon>Bacteroidota</taxon>
        <taxon>Cytophagia</taxon>
        <taxon>Cytophagales</taxon>
        <taxon>Hymenobacteraceae</taxon>
        <taxon>Hymenobacter</taxon>
    </lineage>
</organism>
<dbReference type="AlphaFoldDB" id="A0A5B7ZYA7"/>
<reference evidence="1 2" key="1">
    <citation type="submission" date="2019-06" db="EMBL/GenBank/DDBJ databases">
        <authorList>
            <person name="Srinivasan S."/>
        </authorList>
    </citation>
    <scope>NUCLEOTIDE SEQUENCE [LARGE SCALE GENOMIC DNA]</scope>
    <source>
        <strain evidence="1 2">17J68-5</strain>
    </source>
</reference>
<dbReference type="KEGG" id="hyj:FHG12_07680"/>